<organism evidence="1">
    <name type="scientific">Caldithrix abyssi</name>
    <dbReference type="NCBI Taxonomy" id="187145"/>
    <lineage>
        <taxon>Bacteria</taxon>
        <taxon>Pseudomonadati</taxon>
        <taxon>Calditrichota</taxon>
        <taxon>Calditrichia</taxon>
        <taxon>Calditrichales</taxon>
        <taxon>Calditrichaceae</taxon>
        <taxon>Caldithrix</taxon>
    </lineage>
</organism>
<dbReference type="SUPFAM" id="SSF53067">
    <property type="entry name" value="Actin-like ATPase domain"/>
    <property type="match status" value="1"/>
</dbReference>
<proteinExistence type="predicted"/>
<accession>A0A7V4TZ30</accession>
<dbReference type="InterPro" id="IPR043129">
    <property type="entry name" value="ATPase_NBD"/>
</dbReference>
<dbReference type="EMBL" id="DRQG01000044">
    <property type="protein sequence ID" value="HGY55046.1"/>
    <property type="molecule type" value="Genomic_DNA"/>
</dbReference>
<gene>
    <name evidence="1" type="ORF">ENK44_05050</name>
</gene>
<protein>
    <submittedName>
        <fullName evidence="1">ROK family protein</fullName>
    </submittedName>
</protein>
<dbReference type="Gene3D" id="3.30.420.40">
    <property type="match status" value="2"/>
</dbReference>
<dbReference type="Proteomes" id="UP000885779">
    <property type="component" value="Unassembled WGS sequence"/>
</dbReference>
<sequence length="398" mass="44135">MMKDNFLLIGVDGGATKVSAWEVNVESDEENLFGLGALNEQRSYRDIPGYIKDFKPVDLATQLQEWQEDTIKPEDDEIQQAAVYIEAAAQVIETLARRSKKERILVGLGMPGLKTGDKRGIAVVANGPRMITYARQLEERLAMRNIRFVRPIHQLGSDADYCGIGENYAAEGLFRDVDNAYYLGGGTGVADALKLNGKLLPFDRTKSWLAKSWEMKSAEDLSLEKYASAGGIQSLYAEQSGLSVEELNARGVYPPQIAQKAADGEQAAGETYRRVAEQMALLLYERISTLYAGWQGLFQFVNPQRPSLEGEHPYQGTLLQRIILGQRLGELFELPVSENVLKNPMLRELQQHVDTSAALDETAKKHYANISDLIVVSRLREAPAVGAGVDAYLNYKMG</sequence>
<evidence type="ECO:0000313" key="1">
    <source>
        <dbReference type="EMBL" id="HGY55046.1"/>
    </source>
</evidence>
<name>A0A7V4TZ30_CALAY</name>
<reference evidence="1" key="1">
    <citation type="journal article" date="2020" name="mSystems">
        <title>Genome- and Community-Level Interaction Insights into Carbon Utilization and Element Cycling Functions of Hydrothermarchaeota in Hydrothermal Sediment.</title>
        <authorList>
            <person name="Zhou Z."/>
            <person name="Liu Y."/>
            <person name="Xu W."/>
            <person name="Pan J."/>
            <person name="Luo Z.H."/>
            <person name="Li M."/>
        </authorList>
    </citation>
    <scope>NUCLEOTIDE SEQUENCE [LARGE SCALE GENOMIC DNA]</scope>
    <source>
        <strain evidence="1">HyVt-577</strain>
    </source>
</reference>
<comment type="caution">
    <text evidence="1">The sequence shown here is derived from an EMBL/GenBank/DDBJ whole genome shotgun (WGS) entry which is preliminary data.</text>
</comment>
<dbReference type="AlphaFoldDB" id="A0A7V4TZ30"/>